<evidence type="ECO:0000313" key="1">
    <source>
        <dbReference type="EMBL" id="KMS93494.1"/>
    </source>
</evidence>
<dbReference type="SUPFAM" id="SSF53335">
    <property type="entry name" value="S-adenosyl-L-methionine-dependent methyltransferases"/>
    <property type="match status" value="1"/>
</dbReference>
<dbReference type="GO" id="GO:0005737">
    <property type="term" value="C:cytoplasm"/>
    <property type="evidence" value="ECO:0007669"/>
    <property type="project" value="TreeGrafter"/>
</dbReference>
<dbReference type="InterPro" id="IPR051038">
    <property type="entry name" value="RMT2/GAMT_Mtase"/>
</dbReference>
<feature type="non-terminal residue" evidence="1">
    <location>
        <position position="143"/>
    </location>
</feature>
<dbReference type="PANTHER" id="PTHR32379:SF1">
    <property type="entry name" value="GUANIDINOACETATE N-METHYLTRANSFERASE"/>
    <property type="match status" value="1"/>
</dbReference>
<sequence>AELILRALGEGSTSKQYLSSRVRYQDDALVDESANGVMMSWETPLMQAHSDVMQCSGRDVLNVGFGMGIIDTEIQRRQPRTHTIIEAHPDVYARMIEQGWDKRPGVRVLFGRWQDVLPQLESYDAIMFDTFDETDADLGRFHD</sequence>
<evidence type="ECO:0008006" key="3">
    <source>
        <dbReference type="Google" id="ProtNLM"/>
    </source>
</evidence>
<dbReference type="EMBL" id="KQ102130">
    <property type="protein sequence ID" value="KMS93494.1"/>
    <property type="molecule type" value="Genomic_DNA"/>
</dbReference>
<dbReference type="InterPro" id="IPR029063">
    <property type="entry name" value="SAM-dependent_MTases_sf"/>
</dbReference>
<keyword evidence="2" id="KW-1185">Reference proteome</keyword>
<feature type="non-terminal residue" evidence="1">
    <location>
        <position position="1"/>
    </location>
</feature>
<accession>A0A0J8AXE2</accession>
<reference evidence="1 2" key="1">
    <citation type="journal article" date="2014" name="Nature">
        <title>The genome of the recently domesticated crop plant sugar beet (Beta vulgaris).</title>
        <authorList>
            <person name="Dohm J.C."/>
            <person name="Minoche A.E."/>
            <person name="Holtgrawe D."/>
            <person name="Capella-Gutierrez S."/>
            <person name="Zakrzewski F."/>
            <person name="Tafer H."/>
            <person name="Rupp O."/>
            <person name="Sorensen T.R."/>
            <person name="Stracke R."/>
            <person name="Reinhardt R."/>
            <person name="Goesmann A."/>
            <person name="Kraft T."/>
            <person name="Schulz B."/>
            <person name="Stadler P.F."/>
            <person name="Schmidt T."/>
            <person name="Gabaldon T."/>
            <person name="Lehrach H."/>
            <person name="Weisshaar B."/>
            <person name="Himmelbauer H."/>
        </authorList>
    </citation>
    <scope>NUCLEOTIDE SEQUENCE [LARGE SCALE GENOMIC DNA]</scope>
    <source>
        <tissue evidence="1">Taproot</tissue>
    </source>
</reference>
<dbReference type="OMA" id="PLMEANA"/>
<gene>
    <name evidence="1" type="ORF">BVRB_030910</name>
</gene>
<name>A0A0J8AXE2_BETVV</name>
<dbReference type="GO" id="GO:0008757">
    <property type="term" value="F:S-adenosylmethionine-dependent methyltransferase activity"/>
    <property type="evidence" value="ECO:0007669"/>
    <property type="project" value="TreeGrafter"/>
</dbReference>
<dbReference type="Gramene" id="KMS93494">
    <property type="protein sequence ID" value="KMS93494"/>
    <property type="gene ID" value="BVRB_030910"/>
</dbReference>
<evidence type="ECO:0000313" key="2">
    <source>
        <dbReference type="Proteomes" id="UP000035740"/>
    </source>
</evidence>
<dbReference type="Proteomes" id="UP000035740">
    <property type="component" value="Unassembled WGS sequence"/>
</dbReference>
<protein>
    <recommendedName>
        <fullName evidence="3">RMT2 domain-containing protein</fullName>
    </recommendedName>
</protein>
<dbReference type="Gene3D" id="3.40.50.150">
    <property type="entry name" value="Vaccinia Virus protein VP39"/>
    <property type="match status" value="1"/>
</dbReference>
<dbReference type="eggNOG" id="KOG1709">
    <property type="taxonomic scope" value="Eukaryota"/>
</dbReference>
<organism evidence="1 2">
    <name type="scientific">Beta vulgaris subsp. vulgaris</name>
    <name type="common">Beet</name>
    <dbReference type="NCBI Taxonomy" id="3555"/>
    <lineage>
        <taxon>Eukaryota</taxon>
        <taxon>Viridiplantae</taxon>
        <taxon>Streptophyta</taxon>
        <taxon>Embryophyta</taxon>
        <taxon>Tracheophyta</taxon>
        <taxon>Spermatophyta</taxon>
        <taxon>Magnoliopsida</taxon>
        <taxon>eudicotyledons</taxon>
        <taxon>Gunneridae</taxon>
        <taxon>Pentapetalae</taxon>
        <taxon>Caryophyllales</taxon>
        <taxon>Chenopodiaceae</taxon>
        <taxon>Betoideae</taxon>
        <taxon>Beta</taxon>
    </lineage>
</organism>
<dbReference type="OrthoDB" id="19014at2759"/>
<proteinExistence type="predicted"/>
<dbReference type="PANTHER" id="PTHR32379">
    <property type="entry name" value="GUANIDINOACETATE N-METHYLTRANSFERASE"/>
    <property type="match status" value="1"/>
</dbReference>
<dbReference type="AlphaFoldDB" id="A0A0J8AXE2"/>
<dbReference type="GO" id="GO:0005634">
    <property type="term" value="C:nucleus"/>
    <property type="evidence" value="ECO:0007669"/>
    <property type="project" value="TreeGrafter"/>
</dbReference>